<dbReference type="Proteomes" id="UP000442469">
    <property type="component" value="Unassembled WGS sequence"/>
</dbReference>
<dbReference type="SMART" id="SM00387">
    <property type="entry name" value="HATPase_c"/>
    <property type="match status" value="1"/>
</dbReference>
<dbReference type="SMART" id="SM00304">
    <property type="entry name" value="HAMP"/>
    <property type="match status" value="1"/>
</dbReference>
<keyword evidence="11 12" id="KW-0472">Membrane</keyword>
<dbReference type="FunFam" id="1.10.287.130:FF:000001">
    <property type="entry name" value="Two-component sensor histidine kinase"/>
    <property type="match status" value="1"/>
</dbReference>
<evidence type="ECO:0000256" key="9">
    <source>
        <dbReference type="ARBA" id="ARBA00022840"/>
    </source>
</evidence>
<dbReference type="PANTHER" id="PTHR43711:SF1">
    <property type="entry name" value="HISTIDINE KINASE 1"/>
    <property type="match status" value="1"/>
</dbReference>
<evidence type="ECO:0000256" key="11">
    <source>
        <dbReference type="ARBA" id="ARBA00023136"/>
    </source>
</evidence>
<organism evidence="15 16">
    <name type="scientific">Paenibacillus macerans</name>
    <name type="common">Bacillus macerans</name>
    <dbReference type="NCBI Taxonomy" id="44252"/>
    <lineage>
        <taxon>Bacteria</taxon>
        <taxon>Bacillati</taxon>
        <taxon>Bacillota</taxon>
        <taxon>Bacilli</taxon>
        <taxon>Bacillales</taxon>
        <taxon>Paenibacillaceae</taxon>
        <taxon>Paenibacillus</taxon>
    </lineage>
</organism>
<dbReference type="InterPro" id="IPR005467">
    <property type="entry name" value="His_kinase_dom"/>
</dbReference>
<dbReference type="Pfam" id="PF02518">
    <property type="entry name" value="HATPase_c"/>
    <property type="match status" value="1"/>
</dbReference>
<sequence>MKKIWKVLFHIFGSLAVLAVFGLTWTAATFTTSVVYRHWEPPFSDYALELLNVILGFILFVFIAFLIGQLLHNNQLKMLNSVIAAIRRIAKGDFSVRLEGFEKLREFESIVHSINEMASELGRMETMRQDFISNVSHEIQSPLTSIRGFARALRKPGLPQEKRDHYLEIIESESRRLSQMSDNLLKLSSLEAERATFQANRFRLDRQLKTVVLACEPQWLDKNIQINLDLVPVEVEAVEDLLAQVWLNLLHNSIKFTPHGGEITLTLSRGGRHAEVGIADSGMGIAKEDLVHIFERFYKADKSRTRSAGGSGLGLSIVKKIVEIHQGNISVASEPGQGTRFVISVPYDWT</sequence>
<keyword evidence="4" id="KW-1003">Cell membrane</keyword>
<dbReference type="GO" id="GO:0000155">
    <property type="term" value="F:phosphorelay sensor kinase activity"/>
    <property type="evidence" value="ECO:0007669"/>
    <property type="project" value="InterPro"/>
</dbReference>
<evidence type="ECO:0000256" key="7">
    <source>
        <dbReference type="ARBA" id="ARBA00022741"/>
    </source>
</evidence>
<comment type="catalytic activity">
    <reaction evidence="1">
        <text>ATP + protein L-histidine = ADP + protein N-phospho-L-histidine.</text>
        <dbReference type="EC" id="2.7.13.3"/>
    </reaction>
</comment>
<dbReference type="InterPro" id="IPR003660">
    <property type="entry name" value="HAMP_dom"/>
</dbReference>
<dbReference type="GO" id="GO:0005524">
    <property type="term" value="F:ATP binding"/>
    <property type="evidence" value="ECO:0007669"/>
    <property type="project" value="UniProtKB-KW"/>
</dbReference>
<reference evidence="15 16" key="1">
    <citation type="submission" date="2019-11" db="EMBL/GenBank/DDBJ databases">
        <title>Draft genome sequences of five Paenibacillus species of dairy origin.</title>
        <authorList>
            <person name="Olajide A.M."/>
            <person name="Chen S."/>
            <person name="Lapointe G."/>
        </authorList>
    </citation>
    <scope>NUCLEOTIDE SEQUENCE [LARGE SCALE GENOMIC DNA]</scope>
    <source>
        <strain evidence="15 16">3CT49</strain>
    </source>
</reference>
<dbReference type="GO" id="GO:0005886">
    <property type="term" value="C:plasma membrane"/>
    <property type="evidence" value="ECO:0007669"/>
    <property type="project" value="UniProtKB-SubCell"/>
</dbReference>
<dbReference type="InterPro" id="IPR036097">
    <property type="entry name" value="HisK_dim/P_sf"/>
</dbReference>
<dbReference type="InterPro" id="IPR003594">
    <property type="entry name" value="HATPase_dom"/>
</dbReference>
<dbReference type="Gene3D" id="6.10.340.10">
    <property type="match status" value="1"/>
</dbReference>
<evidence type="ECO:0000313" key="16">
    <source>
        <dbReference type="Proteomes" id="UP000442469"/>
    </source>
</evidence>
<evidence type="ECO:0000256" key="6">
    <source>
        <dbReference type="ARBA" id="ARBA00022679"/>
    </source>
</evidence>
<evidence type="ECO:0000256" key="3">
    <source>
        <dbReference type="ARBA" id="ARBA00012438"/>
    </source>
</evidence>
<keyword evidence="12" id="KW-0812">Transmembrane</keyword>
<dbReference type="PROSITE" id="PS50109">
    <property type="entry name" value="HIS_KIN"/>
    <property type="match status" value="1"/>
</dbReference>
<accession>A0A6N8EQ83</accession>
<keyword evidence="6" id="KW-0808">Transferase</keyword>
<feature type="domain" description="Histidine kinase" evidence="13">
    <location>
        <begin position="134"/>
        <end position="349"/>
    </location>
</feature>
<name>A0A6N8EQ83_PAEMA</name>
<dbReference type="SUPFAM" id="SSF55874">
    <property type="entry name" value="ATPase domain of HSP90 chaperone/DNA topoisomerase II/histidine kinase"/>
    <property type="match status" value="1"/>
</dbReference>
<protein>
    <recommendedName>
        <fullName evidence="3">histidine kinase</fullName>
        <ecNumber evidence="3">2.7.13.3</ecNumber>
    </recommendedName>
</protein>
<feature type="domain" description="HAMP" evidence="14">
    <location>
        <begin position="73"/>
        <end position="126"/>
    </location>
</feature>
<keyword evidence="12" id="KW-1133">Transmembrane helix</keyword>
<evidence type="ECO:0000256" key="1">
    <source>
        <dbReference type="ARBA" id="ARBA00000085"/>
    </source>
</evidence>
<dbReference type="CDD" id="cd00082">
    <property type="entry name" value="HisKA"/>
    <property type="match status" value="1"/>
</dbReference>
<evidence type="ECO:0000259" key="13">
    <source>
        <dbReference type="PROSITE" id="PS50109"/>
    </source>
</evidence>
<keyword evidence="10" id="KW-0902">Two-component regulatory system</keyword>
<gene>
    <name evidence="15" type="ORF">GNQ08_04430</name>
</gene>
<dbReference type="SMART" id="SM00388">
    <property type="entry name" value="HisKA"/>
    <property type="match status" value="1"/>
</dbReference>
<evidence type="ECO:0000256" key="5">
    <source>
        <dbReference type="ARBA" id="ARBA00022553"/>
    </source>
</evidence>
<dbReference type="Gene3D" id="3.30.565.10">
    <property type="entry name" value="Histidine kinase-like ATPase, C-terminal domain"/>
    <property type="match status" value="1"/>
</dbReference>
<dbReference type="CDD" id="cd06225">
    <property type="entry name" value="HAMP"/>
    <property type="match status" value="1"/>
</dbReference>
<dbReference type="InterPro" id="IPR003661">
    <property type="entry name" value="HisK_dim/P_dom"/>
</dbReference>
<dbReference type="Gene3D" id="1.10.287.130">
    <property type="match status" value="1"/>
</dbReference>
<dbReference type="CDD" id="cd16922">
    <property type="entry name" value="HATPase_EvgS-ArcB-TorS-like"/>
    <property type="match status" value="1"/>
</dbReference>
<dbReference type="EMBL" id="WNZZ01000002">
    <property type="protein sequence ID" value="MUG21674.1"/>
    <property type="molecule type" value="Genomic_DNA"/>
</dbReference>
<dbReference type="PRINTS" id="PR00344">
    <property type="entry name" value="BCTRLSENSOR"/>
</dbReference>
<keyword evidence="7" id="KW-0547">Nucleotide-binding</keyword>
<dbReference type="Pfam" id="PF00672">
    <property type="entry name" value="HAMP"/>
    <property type="match status" value="1"/>
</dbReference>
<keyword evidence="9" id="KW-0067">ATP-binding</keyword>
<keyword evidence="5" id="KW-0597">Phosphoprotein</keyword>
<evidence type="ECO:0000256" key="8">
    <source>
        <dbReference type="ARBA" id="ARBA00022777"/>
    </source>
</evidence>
<feature type="transmembrane region" description="Helical" evidence="12">
    <location>
        <begin position="7"/>
        <end position="30"/>
    </location>
</feature>
<evidence type="ECO:0000313" key="15">
    <source>
        <dbReference type="EMBL" id="MUG21674.1"/>
    </source>
</evidence>
<evidence type="ECO:0000256" key="4">
    <source>
        <dbReference type="ARBA" id="ARBA00022475"/>
    </source>
</evidence>
<dbReference type="InterPro" id="IPR004358">
    <property type="entry name" value="Sig_transdc_His_kin-like_C"/>
</dbReference>
<dbReference type="Pfam" id="PF00512">
    <property type="entry name" value="HisKA"/>
    <property type="match status" value="1"/>
</dbReference>
<dbReference type="InterPro" id="IPR036890">
    <property type="entry name" value="HATPase_C_sf"/>
</dbReference>
<keyword evidence="8" id="KW-0418">Kinase</keyword>
<comment type="caution">
    <text evidence="15">The sequence shown here is derived from an EMBL/GenBank/DDBJ whole genome shotgun (WGS) entry which is preliminary data.</text>
</comment>
<evidence type="ECO:0000259" key="14">
    <source>
        <dbReference type="PROSITE" id="PS50885"/>
    </source>
</evidence>
<dbReference type="SUPFAM" id="SSF47384">
    <property type="entry name" value="Homodimeric domain of signal transducing histidine kinase"/>
    <property type="match status" value="1"/>
</dbReference>
<evidence type="ECO:0000256" key="2">
    <source>
        <dbReference type="ARBA" id="ARBA00004651"/>
    </source>
</evidence>
<dbReference type="FunFam" id="3.30.565.10:FF:000006">
    <property type="entry name" value="Sensor histidine kinase WalK"/>
    <property type="match status" value="1"/>
</dbReference>
<dbReference type="EC" id="2.7.13.3" evidence="3"/>
<feature type="transmembrane region" description="Helical" evidence="12">
    <location>
        <begin position="50"/>
        <end position="71"/>
    </location>
</feature>
<evidence type="ECO:0000256" key="10">
    <source>
        <dbReference type="ARBA" id="ARBA00023012"/>
    </source>
</evidence>
<evidence type="ECO:0000256" key="12">
    <source>
        <dbReference type="SAM" id="Phobius"/>
    </source>
</evidence>
<dbReference type="PANTHER" id="PTHR43711">
    <property type="entry name" value="TWO-COMPONENT HISTIDINE KINASE"/>
    <property type="match status" value="1"/>
</dbReference>
<dbReference type="InterPro" id="IPR050736">
    <property type="entry name" value="Sensor_HK_Regulatory"/>
</dbReference>
<proteinExistence type="predicted"/>
<dbReference type="AlphaFoldDB" id="A0A6N8EQ83"/>
<dbReference type="PROSITE" id="PS50885">
    <property type="entry name" value="HAMP"/>
    <property type="match status" value="1"/>
</dbReference>
<comment type="subcellular location">
    <subcellularLocation>
        <location evidence="2">Cell membrane</location>
        <topology evidence="2">Multi-pass membrane protein</topology>
    </subcellularLocation>
</comment>